<keyword evidence="4" id="KW-0029">Amino-acid transport</keyword>
<protein>
    <submittedName>
        <fullName evidence="8">LysE family translocator</fullName>
    </submittedName>
</protein>
<keyword evidence="2" id="KW-1003">Cell membrane</keyword>
<comment type="caution">
    <text evidence="8">The sequence shown here is derived from an EMBL/GenBank/DDBJ whole genome shotgun (WGS) entry which is preliminary data.</text>
</comment>
<evidence type="ECO:0000256" key="4">
    <source>
        <dbReference type="ARBA" id="ARBA00022970"/>
    </source>
</evidence>
<evidence type="ECO:0000256" key="3">
    <source>
        <dbReference type="ARBA" id="ARBA00022692"/>
    </source>
</evidence>
<evidence type="ECO:0000256" key="5">
    <source>
        <dbReference type="ARBA" id="ARBA00022989"/>
    </source>
</evidence>
<keyword evidence="4" id="KW-0813">Transport</keyword>
<evidence type="ECO:0000256" key="7">
    <source>
        <dbReference type="SAM" id="Phobius"/>
    </source>
</evidence>
<feature type="transmembrane region" description="Helical" evidence="7">
    <location>
        <begin position="12"/>
        <end position="34"/>
    </location>
</feature>
<feature type="transmembrane region" description="Helical" evidence="7">
    <location>
        <begin position="46"/>
        <end position="67"/>
    </location>
</feature>
<evidence type="ECO:0000256" key="1">
    <source>
        <dbReference type="ARBA" id="ARBA00004651"/>
    </source>
</evidence>
<accession>A0A9P3WDL5</accession>
<sequence length="216" mass="23502">MSLLPEFIPAAFPLLALSHFVALVSPGPDFFLLAGYAIRYRLRGSVGIGPGIALGNAVYIVLAMYGWRLLQDYAVLFRLIEIAGALYLIWIGGHLLRSRKQNLALSATRMDCPSWRKQFLLGLGSALLNPKNALFYLALMTSILGTNVTFPQQLFSGAWMSLVVLAWNLAIAALIGLSAVQVRITAYVHIIERTAGAILAGFGAVMILTMVRHAVM</sequence>
<evidence type="ECO:0000313" key="8">
    <source>
        <dbReference type="EMBL" id="HAT3579877.1"/>
    </source>
</evidence>
<dbReference type="RefSeq" id="WP_047369305.1">
    <property type="nucleotide sequence ID" value="NZ_CABMNU010000005.1"/>
</dbReference>
<gene>
    <name evidence="8" type="ORF">I8531_000116</name>
</gene>
<dbReference type="PANTHER" id="PTHR30086">
    <property type="entry name" value="ARGININE EXPORTER PROTEIN ARGO"/>
    <property type="match status" value="1"/>
</dbReference>
<reference evidence="8" key="2">
    <citation type="submission" date="2020-10" db="EMBL/GenBank/DDBJ databases">
        <authorList>
            <consortium name="NCBI Pathogen Detection Project"/>
        </authorList>
    </citation>
    <scope>NUCLEOTIDE SEQUENCE</scope>
    <source>
        <strain evidence="8">CAVp300</strain>
    </source>
</reference>
<evidence type="ECO:0000313" key="9">
    <source>
        <dbReference type="Proteomes" id="UP000867740"/>
    </source>
</evidence>
<keyword evidence="6 7" id="KW-0472">Membrane</keyword>
<reference evidence="8" key="1">
    <citation type="journal article" date="2018" name="Genome Biol.">
        <title>SKESA: strategic k-mer extension for scrupulous assemblies.</title>
        <authorList>
            <person name="Souvorov A."/>
            <person name="Agarwala R."/>
            <person name="Lipman D.J."/>
        </authorList>
    </citation>
    <scope>NUCLEOTIDE SEQUENCE</scope>
    <source>
        <strain evidence="8">CAVp300</strain>
    </source>
</reference>
<dbReference type="Proteomes" id="UP000867740">
    <property type="component" value="Unassembled WGS sequence"/>
</dbReference>
<organism evidence="8 9">
    <name type="scientific">Kluyvera intermedia</name>
    <name type="common">Enterobacter intermedius</name>
    <dbReference type="NCBI Taxonomy" id="61648"/>
    <lineage>
        <taxon>Bacteria</taxon>
        <taxon>Pseudomonadati</taxon>
        <taxon>Pseudomonadota</taxon>
        <taxon>Gammaproteobacteria</taxon>
        <taxon>Enterobacterales</taxon>
        <taxon>Enterobacteriaceae</taxon>
        <taxon>Kluyvera</taxon>
    </lineage>
</organism>
<feature type="transmembrane region" description="Helical" evidence="7">
    <location>
        <begin position="159"/>
        <end position="182"/>
    </location>
</feature>
<dbReference type="Pfam" id="PF01810">
    <property type="entry name" value="LysE"/>
    <property type="match status" value="1"/>
</dbReference>
<dbReference type="EMBL" id="DACSUM010000001">
    <property type="protein sequence ID" value="HAT3579877.1"/>
    <property type="molecule type" value="Genomic_DNA"/>
</dbReference>
<evidence type="ECO:0000256" key="6">
    <source>
        <dbReference type="ARBA" id="ARBA00023136"/>
    </source>
</evidence>
<dbReference type="GO" id="GO:0015171">
    <property type="term" value="F:amino acid transmembrane transporter activity"/>
    <property type="evidence" value="ECO:0007669"/>
    <property type="project" value="TreeGrafter"/>
</dbReference>
<dbReference type="GO" id="GO:0005886">
    <property type="term" value="C:plasma membrane"/>
    <property type="evidence" value="ECO:0007669"/>
    <property type="project" value="UniProtKB-SubCell"/>
</dbReference>
<proteinExistence type="predicted"/>
<feature type="transmembrane region" description="Helical" evidence="7">
    <location>
        <begin position="73"/>
        <end position="96"/>
    </location>
</feature>
<dbReference type="PANTHER" id="PTHR30086:SF20">
    <property type="entry name" value="ARGININE EXPORTER PROTEIN ARGO-RELATED"/>
    <property type="match status" value="1"/>
</dbReference>
<dbReference type="AlphaFoldDB" id="A0A9P3WDL5"/>
<name>A0A9P3WDL5_KLUIN</name>
<keyword evidence="3 7" id="KW-0812">Transmembrane</keyword>
<evidence type="ECO:0000256" key="2">
    <source>
        <dbReference type="ARBA" id="ARBA00022475"/>
    </source>
</evidence>
<dbReference type="InterPro" id="IPR001123">
    <property type="entry name" value="LeuE-type"/>
</dbReference>
<feature type="transmembrane region" description="Helical" evidence="7">
    <location>
        <begin position="119"/>
        <end position="139"/>
    </location>
</feature>
<comment type="subcellular location">
    <subcellularLocation>
        <location evidence="1">Cell membrane</location>
        <topology evidence="1">Multi-pass membrane protein</topology>
    </subcellularLocation>
</comment>
<feature type="transmembrane region" description="Helical" evidence="7">
    <location>
        <begin position="194"/>
        <end position="215"/>
    </location>
</feature>
<keyword evidence="5 7" id="KW-1133">Transmembrane helix</keyword>